<keyword evidence="4" id="KW-0804">Transcription</keyword>
<evidence type="ECO:0000313" key="6">
    <source>
        <dbReference type="EMBL" id="OKL43356.1"/>
    </source>
</evidence>
<dbReference type="Gene3D" id="1.10.10.10">
    <property type="entry name" value="Winged helix-like DNA-binding domain superfamily/Winged helix DNA-binding domain"/>
    <property type="match status" value="1"/>
</dbReference>
<dbReference type="RefSeq" id="WP_028481719.1">
    <property type="nucleotide sequence ID" value="NZ_LVVZ01000020.1"/>
</dbReference>
<sequence>MVSYDEILTVHMVARYGSFAMAATRLHKVPSAISYKIRKIEEMLQVSLFERNSKKVTLTPAGRHFIKKSKFILDDIDDLSRETRIVHSGIDPTFKIAVNNILNRKAIVPFVKAFTEQFPTIDLFIETEVYNGTWDILYRRQADLVIGAPHTAPNMEGIICEEMGSVPWDFVVAQDHPLAQCTHPLTTPELRAHTAICVRDTSVETAPQSSWLLEGQKVVYAPDLAIMIRMIQAGIGIAYLPHHKVADLLDQGALIKKPVVEHKTPTTVFVAWRENPNSTALNWVCEFLSKPEIKASWL</sequence>
<accession>A0A1U7JF24</accession>
<dbReference type="Pfam" id="PF03466">
    <property type="entry name" value="LysR_substrate"/>
    <property type="match status" value="1"/>
</dbReference>
<evidence type="ECO:0000259" key="5">
    <source>
        <dbReference type="PROSITE" id="PS50931"/>
    </source>
</evidence>
<evidence type="ECO:0000256" key="1">
    <source>
        <dbReference type="ARBA" id="ARBA00009437"/>
    </source>
</evidence>
<feature type="domain" description="HTH lysR-type" evidence="5">
    <location>
        <begin position="2"/>
        <end position="59"/>
    </location>
</feature>
<evidence type="ECO:0000256" key="2">
    <source>
        <dbReference type="ARBA" id="ARBA00023015"/>
    </source>
</evidence>
<dbReference type="Proteomes" id="UP000185783">
    <property type="component" value="Unassembled WGS sequence"/>
</dbReference>
<evidence type="ECO:0000256" key="3">
    <source>
        <dbReference type="ARBA" id="ARBA00023125"/>
    </source>
</evidence>
<dbReference type="PROSITE" id="PS50931">
    <property type="entry name" value="HTH_LYSR"/>
    <property type="match status" value="1"/>
</dbReference>
<keyword evidence="3" id="KW-0238">DNA-binding</keyword>
<protein>
    <recommendedName>
        <fullName evidence="5">HTH lysR-type domain-containing protein</fullName>
    </recommendedName>
</protein>
<gene>
    <name evidence="6" type="ORF">A3843_14120</name>
</gene>
<dbReference type="PANTHER" id="PTHR30126">
    <property type="entry name" value="HTH-TYPE TRANSCRIPTIONAL REGULATOR"/>
    <property type="match status" value="1"/>
</dbReference>
<dbReference type="SUPFAM" id="SSF46785">
    <property type="entry name" value="Winged helix' DNA-binding domain"/>
    <property type="match status" value="1"/>
</dbReference>
<evidence type="ECO:0000313" key="7">
    <source>
        <dbReference type="Proteomes" id="UP000185783"/>
    </source>
</evidence>
<dbReference type="GO" id="GO:0003700">
    <property type="term" value="F:DNA-binding transcription factor activity"/>
    <property type="evidence" value="ECO:0007669"/>
    <property type="project" value="InterPro"/>
</dbReference>
<dbReference type="InterPro" id="IPR005119">
    <property type="entry name" value="LysR_subst-bd"/>
</dbReference>
<evidence type="ECO:0000256" key="4">
    <source>
        <dbReference type="ARBA" id="ARBA00023163"/>
    </source>
</evidence>
<dbReference type="Gene3D" id="3.40.190.290">
    <property type="match status" value="1"/>
</dbReference>
<comment type="similarity">
    <text evidence="1">Belongs to the LysR transcriptional regulatory family.</text>
</comment>
<dbReference type="InterPro" id="IPR036388">
    <property type="entry name" value="WH-like_DNA-bd_sf"/>
</dbReference>
<dbReference type="PANTHER" id="PTHR30126:SF18">
    <property type="entry name" value="LYSR FAMILY TRANSCRIPTIONAL REGULATOR"/>
    <property type="match status" value="1"/>
</dbReference>
<name>A0A1U7JF24_9HYPH</name>
<dbReference type="EMBL" id="LVVZ01000020">
    <property type="protein sequence ID" value="OKL43356.1"/>
    <property type="molecule type" value="Genomic_DNA"/>
</dbReference>
<dbReference type="SUPFAM" id="SSF53850">
    <property type="entry name" value="Periplasmic binding protein-like II"/>
    <property type="match status" value="1"/>
</dbReference>
<reference evidence="6 7" key="1">
    <citation type="submission" date="2016-03" db="EMBL/GenBank/DDBJ databases">
        <title>Genome sequence of Nesiotobacter sp. nov., a moderately halophilic alphaproteobacterium isolated from the Yellow Sea, China.</title>
        <authorList>
            <person name="Zhang G."/>
            <person name="Zhang R."/>
        </authorList>
    </citation>
    <scope>NUCLEOTIDE SEQUENCE [LARGE SCALE GENOMIC DNA]</scope>
    <source>
        <strain evidence="6 7">WB1-6</strain>
    </source>
</reference>
<dbReference type="STRING" id="197461.A3843_14120"/>
<dbReference type="InterPro" id="IPR036390">
    <property type="entry name" value="WH_DNA-bd_sf"/>
</dbReference>
<dbReference type="Pfam" id="PF00126">
    <property type="entry name" value="HTH_1"/>
    <property type="match status" value="1"/>
</dbReference>
<comment type="caution">
    <text evidence="6">The sequence shown here is derived from an EMBL/GenBank/DDBJ whole genome shotgun (WGS) entry which is preliminary data.</text>
</comment>
<dbReference type="InterPro" id="IPR000847">
    <property type="entry name" value="LysR_HTH_N"/>
</dbReference>
<proteinExistence type="inferred from homology"/>
<keyword evidence="7" id="KW-1185">Reference proteome</keyword>
<keyword evidence="2" id="KW-0805">Transcription regulation</keyword>
<dbReference type="OrthoDB" id="9803030at2"/>
<dbReference type="AlphaFoldDB" id="A0A1U7JF24"/>
<dbReference type="GO" id="GO:0000976">
    <property type="term" value="F:transcription cis-regulatory region binding"/>
    <property type="evidence" value="ECO:0007669"/>
    <property type="project" value="TreeGrafter"/>
</dbReference>
<organism evidence="6 7">
    <name type="scientific">Pseudovibrio exalbescens</name>
    <dbReference type="NCBI Taxonomy" id="197461"/>
    <lineage>
        <taxon>Bacteria</taxon>
        <taxon>Pseudomonadati</taxon>
        <taxon>Pseudomonadota</taxon>
        <taxon>Alphaproteobacteria</taxon>
        <taxon>Hyphomicrobiales</taxon>
        <taxon>Stappiaceae</taxon>
        <taxon>Pseudovibrio</taxon>
    </lineage>
</organism>